<gene>
    <name evidence="1" type="ORF">SAMN04487911_1545</name>
</gene>
<proteinExistence type="predicted"/>
<dbReference type="GO" id="GO:0004803">
    <property type="term" value="F:transposase activity"/>
    <property type="evidence" value="ECO:0007669"/>
    <property type="project" value="InterPro"/>
</dbReference>
<evidence type="ECO:0000313" key="1">
    <source>
        <dbReference type="EMBL" id="SHJ90178.1"/>
    </source>
</evidence>
<dbReference type="GO" id="GO:0006313">
    <property type="term" value="P:DNA transposition"/>
    <property type="evidence" value="ECO:0007669"/>
    <property type="project" value="InterPro"/>
</dbReference>
<evidence type="ECO:0000313" key="2">
    <source>
        <dbReference type="Proteomes" id="UP000184231"/>
    </source>
</evidence>
<accession>A0A1M6N3G0</accession>
<dbReference type="EMBL" id="FQYX01000054">
    <property type="protein sequence ID" value="SHJ90178.1"/>
    <property type="molecule type" value="Genomic_DNA"/>
</dbReference>
<organism evidence="1 2">
    <name type="scientific">Arenibacter nanhaiticus</name>
    <dbReference type="NCBI Taxonomy" id="558155"/>
    <lineage>
        <taxon>Bacteria</taxon>
        <taxon>Pseudomonadati</taxon>
        <taxon>Bacteroidota</taxon>
        <taxon>Flavobacteriia</taxon>
        <taxon>Flavobacteriales</taxon>
        <taxon>Flavobacteriaceae</taxon>
        <taxon>Arenibacter</taxon>
    </lineage>
</organism>
<dbReference type="Gene3D" id="3.30.70.1290">
    <property type="entry name" value="Transposase IS200-like"/>
    <property type="match status" value="1"/>
</dbReference>
<dbReference type="GO" id="GO:0003677">
    <property type="term" value="F:DNA binding"/>
    <property type="evidence" value="ECO:0007669"/>
    <property type="project" value="InterPro"/>
</dbReference>
<dbReference type="InterPro" id="IPR036515">
    <property type="entry name" value="Transposase_17_sf"/>
</dbReference>
<keyword evidence="2" id="KW-1185">Reference proteome</keyword>
<dbReference type="AlphaFoldDB" id="A0A1M6N3G0"/>
<reference evidence="1 2" key="1">
    <citation type="submission" date="2016-11" db="EMBL/GenBank/DDBJ databases">
        <authorList>
            <person name="Jaros S."/>
            <person name="Januszkiewicz K."/>
            <person name="Wedrychowicz H."/>
        </authorList>
    </citation>
    <scope>NUCLEOTIDE SEQUENCE [LARGE SCALE GENOMIC DNA]</scope>
    <source>
        <strain evidence="1 2">CGMCC 1.8863</strain>
    </source>
</reference>
<sequence length="97" mass="11499">MTRKHKFHNKSASYFVSFARVYWLDIFISQAYFSILEESVSYCSAEKGMEVFAFCFMPSHACTERSRSIYFVFRTYQEDPSGLLRNFKGYTARKLIK</sequence>
<name>A0A1M6N3G0_9FLAO</name>
<dbReference type="STRING" id="558155.SAMN04487911_1545"/>
<dbReference type="Proteomes" id="UP000184231">
    <property type="component" value="Unassembled WGS sequence"/>
</dbReference>
<dbReference type="SUPFAM" id="SSF143422">
    <property type="entry name" value="Transposase IS200-like"/>
    <property type="match status" value="1"/>
</dbReference>
<protein>
    <submittedName>
        <fullName evidence="1">Uncharacterized protein</fullName>
    </submittedName>
</protein>